<dbReference type="GO" id="GO:0005524">
    <property type="term" value="F:ATP binding"/>
    <property type="evidence" value="ECO:0007669"/>
    <property type="project" value="UniProtKB-KW"/>
</dbReference>
<dbReference type="InterPro" id="IPR003593">
    <property type="entry name" value="AAA+_ATPase"/>
</dbReference>
<gene>
    <name evidence="3" type="ORF">D5F11_023470</name>
</gene>
<sequence>MTLKESFIIRLPENNREILPNYYDYGVALDRVHGFILKQTGLILKMYLDNENVEEIWNVLEEDLACGKAELLSYIYDHVETGCIDYEQNENGFVIKPSINNAVYFYPDFEIALVKLPIFQSFTDYQHEFIYAKSDESLLAFLQYVYRRQKEIMKDSVSVFTDTEEGVEREKEKVTSLVLRDDVLLEEGLKSEIYRSIDEFFNESGDFFKTYNIPYKRGILLYGQPGNGKTTLVKSIAGSIDAPVAYWQITEYTTSYSIKEVFSIVAKMAPMVLVIEDIDSMPESSRSVFLNTLDGATSKEGIFLIGTTNYPEKIDPALINRAGRFDRAYEIKRPDFDLRLQYLLQIKQMERFMSKSDIIYIAEQTEKFSIAQLNELYTSAALQWHYDQAVDTDGIIKNLEAANEKTRTQEWGEADYSKVGFGI</sequence>
<dbReference type="RefSeq" id="WP_120119123.1">
    <property type="nucleotide sequence ID" value="NZ_DAMDJW010000313.1"/>
</dbReference>
<dbReference type="Proteomes" id="UP000287296">
    <property type="component" value="Unassembled WGS sequence"/>
</dbReference>
<organism evidence="3 4">
    <name type="scientific">Siminovitchia terrae</name>
    <name type="common">Bacillus terrae</name>
    <dbReference type="NCBI Taxonomy" id="1914933"/>
    <lineage>
        <taxon>Bacteria</taxon>
        <taxon>Bacillati</taxon>
        <taxon>Bacillota</taxon>
        <taxon>Bacilli</taxon>
        <taxon>Bacillales</taxon>
        <taxon>Bacillaceae</taxon>
        <taxon>Siminovitchia</taxon>
    </lineage>
</organism>
<accession>A0A429X255</accession>
<dbReference type="InterPro" id="IPR003959">
    <property type="entry name" value="ATPase_AAA_core"/>
</dbReference>
<comment type="similarity">
    <text evidence="1">Belongs to the AAA ATPase family.</text>
</comment>
<reference evidence="3 4" key="1">
    <citation type="submission" date="2018-12" db="EMBL/GenBank/DDBJ databases">
        <authorList>
            <person name="Sun L."/>
            <person name="Chen Z."/>
        </authorList>
    </citation>
    <scope>NUCLEOTIDE SEQUENCE [LARGE SCALE GENOMIC DNA]</scope>
    <source>
        <strain evidence="3 4">LMG 29736</strain>
    </source>
</reference>
<dbReference type="PROSITE" id="PS00674">
    <property type="entry name" value="AAA"/>
    <property type="match status" value="1"/>
</dbReference>
<evidence type="ECO:0000256" key="1">
    <source>
        <dbReference type="RuleBase" id="RU003651"/>
    </source>
</evidence>
<dbReference type="Gene3D" id="1.10.8.60">
    <property type="match status" value="1"/>
</dbReference>
<dbReference type="OrthoDB" id="9806903at2"/>
<keyword evidence="1 3" id="KW-0067">ATP-binding</keyword>
<evidence type="ECO:0000313" key="4">
    <source>
        <dbReference type="Proteomes" id="UP000287296"/>
    </source>
</evidence>
<dbReference type="InterPro" id="IPR050168">
    <property type="entry name" value="AAA_ATPase_domain"/>
</dbReference>
<dbReference type="SMART" id="SM00382">
    <property type="entry name" value="AAA"/>
    <property type="match status" value="1"/>
</dbReference>
<dbReference type="SUPFAM" id="SSF52540">
    <property type="entry name" value="P-loop containing nucleoside triphosphate hydrolases"/>
    <property type="match status" value="1"/>
</dbReference>
<dbReference type="Pfam" id="PF00004">
    <property type="entry name" value="AAA"/>
    <property type="match status" value="1"/>
</dbReference>
<evidence type="ECO:0000259" key="2">
    <source>
        <dbReference type="SMART" id="SM00382"/>
    </source>
</evidence>
<dbReference type="CDD" id="cd19481">
    <property type="entry name" value="RecA-like_protease"/>
    <property type="match status" value="1"/>
</dbReference>
<name>A0A429X255_SIMTE</name>
<evidence type="ECO:0000313" key="3">
    <source>
        <dbReference type="EMBL" id="RST57295.1"/>
    </source>
</evidence>
<dbReference type="InterPro" id="IPR027417">
    <property type="entry name" value="P-loop_NTPase"/>
</dbReference>
<feature type="domain" description="AAA+ ATPase" evidence="2">
    <location>
        <begin position="215"/>
        <end position="335"/>
    </location>
</feature>
<proteinExistence type="inferred from homology"/>
<dbReference type="InterPro" id="IPR003960">
    <property type="entry name" value="ATPase_AAA_CS"/>
</dbReference>
<dbReference type="PANTHER" id="PTHR23077:SF198">
    <property type="entry name" value="ATP-DEPENDENT ZINC METALLOPROTEASE FTSH"/>
    <property type="match status" value="1"/>
</dbReference>
<dbReference type="GO" id="GO:0016887">
    <property type="term" value="F:ATP hydrolysis activity"/>
    <property type="evidence" value="ECO:0007669"/>
    <property type="project" value="InterPro"/>
</dbReference>
<keyword evidence="1" id="KW-0547">Nucleotide-binding</keyword>
<dbReference type="PANTHER" id="PTHR23077">
    <property type="entry name" value="AAA-FAMILY ATPASE"/>
    <property type="match status" value="1"/>
</dbReference>
<dbReference type="AlphaFoldDB" id="A0A429X255"/>
<protein>
    <submittedName>
        <fullName evidence="3">ATP-binding protein</fullName>
    </submittedName>
</protein>
<dbReference type="Gene3D" id="3.40.50.300">
    <property type="entry name" value="P-loop containing nucleotide triphosphate hydrolases"/>
    <property type="match status" value="1"/>
</dbReference>
<dbReference type="EMBL" id="QYTW02000037">
    <property type="protein sequence ID" value="RST57295.1"/>
    <property type="molecule type" value="Genomic_DNA"/>
</dbReference>
<comment type="caution">
    <text evidence="3">The sequence shown here is derived from an EMBL/GenBank/DDBJ whole genome shotgun (WGS) entry which is preliminary data.</text>
</comment>